<keyword evidence="1" id="KW-1133">Transmembrane helix</keyword>
<feature type="transmembrane region" description="Helical" evidence="1">
    <location>
        <begin position="36"/>
        <end position="55"/>
    </location>
</feature>
<reference evidence="4" key="1">
    <citation type="journal article" date="2019" name="Int. J. Syst. Evol. Microbiol.">
        <title>The Global Catalogue of Microorganisms (GCM) 10K type strain sequencing project: providing services to taxonomists for standard genome sequencing and annotation.</title>
        <authorList>
            <consortium name="The Broad Institute Genomics Platform"/>
            <consortium name="The Broad Institute Genome Sequencing Center for Infectious Disease"/>
            <person name="Wu L."/>
            <person name="Ma J."/>
        </authorList>
    </citation>
    <scope>NUCLEOTIDE SEQUENCE [LARGE SCALE GENOMIC DNA]</scope>
    <source>
        <strain evidence="4">KCTC 23701</strain>
    </source>
</reference>
<evidence type="ECO:0000259" key="2">
    <source>
        <dbReference type="Pfam" id="PF05232"/>
    </source>
</evidence>
<dbReference type="NCBIfam" id="NF033664">
    <property type="entry name" value="PACE_transport"/>
    <property type="match status" value="1"/>
</dbReference>
<evidence type="ECO:0000256" key="1">
    <source>
        <dbReference type="SAM" id="Phobius"/>
    </source>
</evidence>
<dbReference type="InterPro" id="IPR058208">
    <property type="entry name" value="PACE"/>
</dbReference>
<gene>
    <name evidence="3" type="ORF">GCM10007350_37070</name>
</gene>
<dbReference type="Proteomes" id="UP000604737">
    <property type="component" value="Unassembled WGS sequence"/>
</dbReference>
<keyword evidence="1" id="KW-0472">Membrane</keyword>
<organism evidence="3 4">
    <name type="scientific">Jeongeupia chitinilytica</name>
    <dbReference type="NCBI Taxonomy" id="1041641"/>
    <lineage>
        <taxon>Bacteria</taxon>
        <taxon>Pseudomonadati</taxon>
        <taxon>Pseudomonadota</taxon>
        <taxon>Betaproteobacteria</taxon>
        <taxon>Neisseriales</taxon>
        <taxon>Chitinibacteraceae</taxon>
        <taxon>Jeongeupia</taxon>
    </lineage>
</organism>
<dbReference type="Pfam" id="PF05232">
    <property type="entry name" value="BTP"/>
    <property type="match status" value="2"/>
</dbReference>
<keyword evidence="4" id="KW-1185">Reference proteome</keyword>
<dbReference type="RefSeq" id="WP_189462445.1">
    <property type="nucleotide sequence ID" value="NZ_BMYO01000013.1"/>
</dbReference>
<proteinExistence type="predicted"/>
<feature type="transmembrane region" description="Helical" evidence="1">
    <location>
        <begin position="104"/>
        <end position="124"/>
    </location>
</feature>
<comment type="caution">
    <text evidence="3">The sequence shown here is derived from an EMBL/GenBank/DDBJ whole genome shotgun (WGS) entry which is preliminary data.</text>
</comment>
<feature type="domain" description="Chlorhexidine efflux transporter" evidence="2">
    <location>
        <begin position="2"/>
        <end position="65"/>
    </location>
</feature>
<evidence type="ECO:0000313" key="4">
    <source>
        <dbReference type="Proteomes" id="UP000604737"/>
    </source>
</evidence>
<sequence>MRNVADRIRHALMFEVFGVLLVIPYGFLLFDLPPAKMGVIGVASALVATVWNYIYNLGFDRLMLRHAGTTRKTLRLRIVHALLFEGGLLLILLPAMALYLQISLWQALVMDLAIVVFYLVYAFVFNWAYDWVFPVAEPAPPAVKAA</sequence>
<dbReference type="EMBL" id="BMYO01000013">
    <property type="protein sequence ID" value="GHD69831.1"/>
    <property type="molecule type" value="Genomic_DNA"/>
</dbReference>
<feature type="transmembrane region" description="Helical" evidence="1">
    <location>
        <begin position="76"/>
        <end position="98"/>
    </location>
</feature>
<dbReference type="InterPro" id="IPR007896">
    <property type="entry name" value="BTP_bacteria"/>
</dbReference>
<name>A0ABQ3H8J4_9NEIS</name>
<evidence type="ECO:0000313" key="3">
    <source>
        <dbReference type="EMBL" id="GHD69831.1"/>
    </source>
</evidence>
<accession>A0ABQ3H8J4</accession>
<keyword evidence="1" id="KW-0812">Transmembrane</keyword>
<feature type="transmembrane region" description="Helical" evidence="1">
    <location>
        <begin position="12"/>
        <end position="30"/>
    </location>
</feature>
<feature type="domain" description="Chlorhexidine efflux transporter" evidence="2">
    <location>
        <begin position="72"/>
        <end position="134"/>
    </location>
</feature>
<protein>
    <submittedName>
        <fullName evidence="3">Membrane protein</fullName>
    </submittedName>
</protein>